<proteinExistence type="predicted"/>
<evidence type="ECO:0000313" key="7">
    <source>
        <dbReference type="EMBL" id="MDR5652203.1"/>
    </source>
</evidence>
<dbReference type="PANTHER" id="PTHR43303:SF4">
    <property type="entry name" value="NADPH DEHYDROGENASE C23G7.10C-RELATED"/>
    <property type="match status" value="1"/>
</dbReference>
<dbReference type="PANTHER" id="PTHR43303">
    <property type="entry name" value="NADPH DEHYDROGENASE C23G7.10C-RELATED"/>
    <property type="match status" value="1"/>
</dbReference>
<name>A0ABU1F5Q6_9RHOB</name>
<keyword evidence="3" id="KW-0288">FMN</keyword>
<evidence type="ECO:0000259" key="6">
    <source>
        <dbReference type="Pfam" id="PF00724"/>
    </source>
</evidence>
<keyword evidence="4" id="KW-0521">NADP</keyword>
<accession>A0ABU1F5Q6</accession>
<evidence type="ECO:0000256" key="5">
    <source>
        <dbReference type="ARBA" id="ARBA00023002"/>
    </source>
</evidence>
<protein>
    <submittedName>
        <fullName evidence="7">NADH:flavin oxidoreductase/NADH oxidase</fullName>
    </submittedName>
</protein>
<dbReference type="InterPro" id="IPR044152">
    <property type="entry name" value="YqjM-like"/>
</dbReference>
<reference evidence="7 8" key="1">
    <citation type="submission" date="2023-09" db="EMBL/GenBank/DDBJ databases">
        <title>Xinfangfangia sedmenti sp. nov., isolated the sedment.</title>
        <authorList>
            <person name="Xu L."/>
        </authorList>
    </citation>
    <scope>NUCLEOTIDE SEQUENCE [LARGE SCALE GENOMIC DNA]</scope>
    <source>
        <strain evidence="7 8">LG-4</strain>
    </source>
</reference>
<dbReference type="EMBL" id="JAVKPH010000005">
    <property type="protein sequence ID" value="MDR5652203.1"/>
    <property type="molecule type" value="Genomic_DNA"/>
</dbReference>
<comment type="cofactor">
    <cofactor evidence="1">
        <name>FMN</name>
        <dbReference type="ChEBI" id="CHEBI:58210"/>
    </cofactor>
</comment>
<dbReference type="Pfam" id="PF00724">
    <property type="entry name" value="Oxidored_FMN"/>
    <property type="match status" value="1"/>
</dbReference>
<sequence length="382" mass="40882">MSKLFSPIALRGLRLRNRIVVSPMLMYRAEGGHTNDWHVMNLGQFAAAGVGLVMMESTKVDPDGCSTLRDAAIWDDAYVPGLRRIVDHVHSLGTPIGVQLGHSGRKAGMVLPWEGRGVLDLDHTPNPAGGPWQLVGPSAIPHSDAYKTPHALSVAEIGAMIDTWVAAARRALAAGFDVIELHLAHGYLGHQFLSPHANRRGDGYGGSLQNRMRFALELAEAVRAVWPADRPLFARLSCVDGMGWTIEDSIALSRALAARGVDIVDCSTGGMAVRGENLRPGYGYQTPFAAAIRAQAGAATMAVGMIVNPRQAEAIIATGKADLVALGRELLHNPHWAYHAAQQLGVPDPESLLPPSYAYWLDKRGRQGLGDYPGVAADPVLS</sequence>
<evidence type="ECO:0000256" key="2">
    <source>
        <dbReference type="ARBA" id="ARBA00022630"/>
    </source>
</evidence>
<keyword evidence="8" id="KW-1185">Reference proteome</keyword>
<feature type="domain" description="NADH:flavin oxidoreductase/NADH oxidase N-terminal" evidence="6">
    <location>
        <begin position="3"/>
        <end position="344"/>
    </location>
</feature>
<dbReference type="InterPro" id="IPR001155">
    <property type="entry name" value="OxRdtase_FMN_N"/>
</dbReference>
<dbReference type="Proteomes" id="UP001247754">
    <property type="component" value="Unassembled WGS sequence"/>
</dbReference>
<dbReference type="CDD" id="cd02932">
    <property type="entry name" value="OYE_YqiM_FMN"/>
    <property type="match status" value="1"/>
</dbReference>
<organism evidence="7 8">
    <name type="scientific">Ruixingdingia sedimenti</name>
    <dbReference type="NCBI Taxonomy" id="3073604"/>
    <lineage>
        <taxon>Bacteria</taxon>
        <taxon>Pseudomonadati</taxon>
        <taxon>Pseudomonadota</taxon>
        <taxon>Alphaproteobacteria</taxon>
        <taxon>Rhodobacterales</taxon>
        <taxon>Paracoccaceae</taxon>
        <taxon>Ruixingdingia</taxon>
    </lineage>
</organism>
<keyword evidence="5" id="KW-0560">Oxidoreductase</keyword>
<evidence type="ECO:0000256" key="4">
    <source>
        <dbReference type="ARBA" id="ARBA00022857"/>
    </source>
</evidence>
<dbReference type="SUPFAM" id="SSF51395">
    <property type="entry name" value="FMN-linked oxidoreductases"/>
    <property type="match status" value="1"/>
</dbReference>
<keyword evidence="2" id="KW-0285">Flavoprotein</keyword>
<dbReference type="InterPro" id="IPR013785">
    <property type="entry name" value="Aldolase_TIM"/>
</dbReference>
<gene>
    <name evidence="7" type="ORF">RGD00_06295</name>
</gene>
<evidence type="ECO:0000256" key="3">
    <source>
        <dbReference type="ARBA" id="ARBA00022643"/>
    </source>
</evidence>
<comment type="caution">
    <text evidence="7">The sequence shown here is derived from an EMBL/GenBank/DDBJ whole genome shotgun (WGS) entry which is preliminary data.</text>
</comment>
<evidence type="ECO:0000256" key="1">
    <source>
        <dbReference type="ARBA" id="ARBA00001917"/>
    </source>
</evidence>
<dbReference type="Gene3D" id="3.20.20.70">
    <property type="entry name" value="Aldolase class I"/>
    <property type="match status" value="1"/>
</dbReference>
<evidence type="ECO:0000313" key="8">
    <source>
        <dbReference type="Proteomes" id="UP001247754"/>
    </source>
</evidence>
<dbReference type="RefSeq" id="WP_310456453.1">
    <property type="nucleotide sequence ID" value="NZ_JAVKPH010000005.1"/>
</dbReference>